<dbReference type="SMR" id="A0A445F0E6"/>
<evidence type="ECO:0000313" key="2">
    <source>
        <dbReference type="Proteomes" id="UP000289340"/>
    </source>
</evidence>
<dbReference type="AlphaFoldDB" id="A0A445F0E6"/>
<evidence type="ECO:0000313" key="1">
    <source>
        <dbReference type="EMBL" id="RZB42304.1"/>
    </source>
</evidence>
<accession>A0A445F0E6</accession>
<name>A0A445F0E6_GLYSO</name>
<sequence length="91" mass="10328">MNINVKGEWILMHIMSCPNFLSLSSYYSITSSNYGTSHVLVLADFSPSTRTTKLEKLFENFKDCGFVIRWVNDTIALAVFRTPPVGNYKVT</sequence>
<protein>
    <submittedName>
        <fullName evidence="1">Uncharacterized protein</fullName>
    </submittedName>
</protein>
<organism evidence="1 2">
    <name type="scientific">Glycine soja</name>
    <name type="common">Wild soybean</name>
    <dbReference type="NCBI Taxonomy" id="3848"/>
    <lineage>
        <taxon>Eukaryota</taxon>
        <taxon>Viridiplantae</taxon>
        <taxon>Streptophyta</taxon>
        <taxon>Embryophyta</taxon>
        <taxon>Tracheophyta</taxon>
        <taxon>Spermatophyta</taxon>
        <taxon>Magnoliopsida</taxon>
        <taxon>eudicotyledons</taxon>
        <taxon>Gunneridae</taxon>
        <taxon>Pentapetalae</taxon>
        <taxon>rosids</taxon>
        <taxon>fabids</taxon>
        <taxon>Fabales</taxon>
        <taxon>Fabaceae</taxon>
        <taxon>Papilionoideae</taxon>
        <taxon>50 kb inversion clade</taxon>
        <taxon>NPAAA clade</taxon>
        <taxon>indigoferoid/millettioid clade</taxon>
        <taxon>Phaseoleae</taxon>
        <taxon>Glycine</taxon>
        <taxon>Glycine subgen. Soja</taxon>
    </lineage>
</organism>
<dbReference type="EMBL" id="QZWG01000020">
    <property type="protein sequence ID" value="RZB42304.1"/>
    <property type="molecule type" value="Genomic_DNA"/>
</dbReference>
<keyword evidence="2" id="KW-1185">Reference proteome</keyword>
<dbReference type="InterPro" id="IPR012677">
    <property type="entry name" value="Nucleotide-bd_a/b_plait_sf"/>
</dbReference>
<proteinExistence type="predicted"/>
<dbReference type="Proteomes" id="UP000289340">
    <property type="component" value="Chromosome 20"/>
</dbReference>
<reference evidence="1 2" key="1">
    <citation type="submission" date="2018-09" db="EMBL/GenBank/DDBJ databases">
        <title>A high-quality reference genome of wild soybean provides a powerful tool to mine soybean genomes.</title>
        <authorList>
            <person name="Xie M."/>
            <person name="Chung C.Y.L."/>
            <person name="Li M.-W."/>
            <person name="Wong F.-L."/>
            <person name="Chan T.-F."/>
            <person name="Lam H.-M."/>
        </authorList>
    </citation>
    <scope>NUCLEOTIDE SEQUENCE [LARGE SCALE GENOMIC DNA]</scope>
    <source>
        <strain evidence="2">cv. W05</strain>
        <tissue evidence="1">Hypocotyl of etiolated seedlings</tissue>
    </source>
</reference>
<dbReference type="PANTHER" id="PTHR21678">
    <property type="entry name" value="GROWTH INHIBITION AND DIFFERENTIATION RELATED PROTEIN 88"/>
    <property type="match status" value="1"/>
</dbReference>
<comment type="caution">
    <text evidence="1">The sequence shown here is derived from an EMBL/GenBank/DDBJ whole genome shotgun (WGS) entry which is preliminary data.</text>
</comment>
<dbReference type="PANTHER" id="PTHR21678:SF0">
    <property type="entry name" value="C3H1-TYPE DOMAIN-CONTAINING PROTEIN"/>
    <property type="match status" value="1"/>
</dbReference>
<dbReference type="InterPro" id="IPR039884">
    <property type="entry name" value="R3HC1/R3HCL"/>
</dbReference>
<gene>
    <name evidence="1" type="ORF">D0Y65_053048</name>
</gene>
<dbReference type="Gene3D" id="3.30.70.330">
    <property type="match status" value="1"/>
</dbReference>